<evidence type="ECO:0000313" key="6">
    <source>
        <dbReference type="Proteomes" id="UP000092321"/>
    </source>
</evidence>
<dbReference type="OrthoDB" id="6129702at2759"/>
<dbReference type="InterPro" id="IPR038765">
    <property type="entry name" value="Papain-like_cys_pep_sf"/>
</dbReference>
<dbReference type="PANTHER" id="PTHR46333">
    <property type="entry name" value="CYTOKINESIS PROTEIN 3"/>
    <property type="match status" value="1"/>
</dbReference>
<protein>
    <recommendedName>
        <fullName evidence="4">SH3 domain-containing protein</fullName>
    </recommendedName>
</protein>
<evidence type="ECO:0000256" key="1">
    <source>
        <dbReference type="ARBA" id="ARBA00022443"/>
    </source>
</evidence>
<proteinExistence type="predicted"/>
<dbReference type="EMBL" id="LXPE01000013">
    <property type="protein sequence ID" value="OBA26855.1"/>
    <property type="molecule type" value="Genomic_DNA"/>
</dbReference>
<dbReference type="SUPFAM" id="SSF50044">
    <property type="entry name" value="SH3-domain"/>
    <property type="match status" value="1"/>
</dbReference>
<dbReference type="PANTHER" id="PTHR46333:SF2">
    <property type="entry name" value="CYTOKINESIS PROTEIN 3"/>
    <property type="match status" value="1"/>
</dbReference>
<dbReference type="InterPro" id="IPR002931">
    <property type="entry name" value="Transglutaminase-like"/>
</dbReference>
<name>A0A1B7TDW8_9ASCO</name>
<evidence type="ECO:0000256" key="3">
    <source>
        <dbReference type="SAM" id="MobiDB-lite"/>
    </source>
</evidence>
<dbReference type="InterPro" id="IPR056409">
    <property type="entry name" value="Ig_CYK3_C"/>
</dbReference>
<comment type="caution">
    <text evidence="5">The sequence shown here is derived from an EMBL/GenBank/DDBJ whole genome shotgun (WGS) entry which is preliminary data.</text>
</comment>
<feature type="region of interest" description="Disordered" evidence="3">
    <location>
        <begin position="216"/>
        <end position="245"/>
    </location>
</feature>
<organism evidence="5 6">
    <name type="scientific">Hanseniaspora valbyensis NRRL Y-1626</name>
    <dbReference type="NCBI Taxonomy" id="766949"/>
    <lineage>
        <taxon>Eukaryota</taxon>
        <taxon>Fungi</taxon>
        <taxon>Dikarya</taxon>
        <taxon>Ascomycota</taxon>
        <taxon>Saccharomycotina</taxon>
        <taxon>Saccharomycetes</taxon>
        <taxon>Saccharomycodales</taxon>
        <taxon>Saccharomycodaceae</taxon>
        <taxon>Hanseniaspora</taxon>
    </lineage>
</organism>
<accession>A0A1B7TDW8</accession>
<feature type="region of interest" description="Disordered" evidence="3">
    <location>
        <begin position="103"/>
        <end position="157"/>
    </location>
</feature>
<dbReference type="SMART" id="SM00326">
    <property type="entry name" value="SH3"/>
    <property type="match status" value="1"/>
</dbReference>
<dbReference type="GO" id="GO:0110085">
    <property type="term" value="C:mitotic actomyosin contractile ring"/>
    <property type="evidence" value="ECO:0007669"/>
    <property type="project" value="TreeGrafter"/>
</dbReference>
<keyword evidence="6" id="KW-1185">Reference proteome</keyword>
<evidence type="ECO:0000313" key="5">
    <source>
        <dbReference type="EMBL" id="OBA26855.1"/>
    </source>
</evidence>
<gene>
    <name evidence="5" type="ORF">HANVADRAFT_52882</name>
</gene>
<dbReference type="AlphaFoldDB" id="A0A1B7TDW8"/>
<dbReference type="Proteomes" id="UP000092321">
    <property type="component" value="Unassembled WGS sequence"/>
</dbReference>
<feature type="compositionally biased region" description="Polar residues" evidence="3">
    <location>
        <begin position="137"/>
        <end position="153"/>
    </location>
</feature>
<dbReference type="Pfam" id="PF24584">
    <property type="entry name" value="Ig_CYK3_C"/>
    <property type="match status" value="1"/>
</dbReference>
<feature type="compositionally biased region" description="Basic and acidic residues" evidence="3">
    <location>
        <begin position="120"/>
        <end position="136"/>
    </location>
</feature>
<dbReference type="SUPFAM" id="SSF54001">
    <property type="entry name" value="Cysteine proteinases"/>
    <property type="match status" value="1"/>
</dbReference>
<dbReference type="GO" id="GO:0140278">
    <property type="term" value="P:mitotic division septum assembly"/>
    <property type="evidence" value="ECO:0007669"/>
    <property type="project" value="TreeGrafter"/>
</dbReference>
<evidence type="ECO:0000259" key="4">
    <source>
        <dbReference type="PROSITE" id="PS50002"/>
    </source>
</evidence>
<feature type="domain" description="SH3" evidence="4">
    <location>
        <begin position="30"/>
        <end position="90"/>
    </location>
</feature>
<reference evidence="6" key="1">
    <citation type="journal article" date="2016" name="Proc. Natl. Acad. Sci. U.S.A.">
        <title>Comparative genomics of biotechnologically important yeasts.</title>
        <authorList>
            <person name="Riley R."/>
            <person name="Haridas S."/>
            <person name="Wolfe K.H."/>
            <person name="Lopes M.R."/>
            <person name="Hittinger C.T."/>
            <person name="Goeker M."/>
            <person name="Salamov A.A."/>
            <person name="Wisecaver J.H."/>
            <person name="Long T.M."/>
            <person name="Calvey C.H."/>
            <person name="Aerts A.L."/>
            <person name="Barry K.W."/>
            <person name="Choi C."/>
            <person name="Clum A."/>
            <person name="Coughlan A.Y."/>
            <person name="Deshpande S."/>
            <person name="Douglass A.P."/>
            <person name="Hanson S.J."/>
            <person name="Klenk H.-P."/>
            <person name="LaButti K.M."/>
            <person name="Lapidus A."/>
            <person name="Lindquist E.A."/>
            <person name="Lipzen A.M."/>
            <person name="Meier-Kolthoff J.P."/>
            <person name="Ohm R.A."/>
            <person name="Otillar R.P."/>
            <person name="Pangilinan J.L."/>
            <person name="Peng Y."/>
            <person name="Rokas A."/>
            <person name="Rosa C.A."/>
            <person name="Scheuner C."/>
            <person name="Sibirny A.A."/>
            <person name="Slot J.C."/>
            <person name="Stielow J.B."/>
            <person name="Sun H."/>
            <person name="Kurtzman C.P."/>
            <person name="Blackwell M."/>
            <person name="Grigoriev I.V."/>
            <person name="Jeffries T.W."/>
        </authorList>
    </citation>
    <scope>NUCLEOTIDE SEQUENCE [LARGE SCALE GENOMIC DNA]</scope>
    <source>
        <strain evidence="6">NRRL Y-1626</strain>
    </source>
</reference>
<feature type="region of interest" description="Disordered" evidence="3">
    <location>
        <begin position="345"/>
        <end position="365"/>
    </location>
</feature>
<dbReference type="InterPro" id="IPR001452">
    <property type="entry name" value="SH3_domain"/>
</dbReference>
<dbReference type="InterPro" id="IPR052557">
    <property type="entry name" value="CAP/Cytokinesis_protein"/>
</dbReference>
<dbReference type="Pfam" id="PF00018">
    <property type="entry name" value="SH3_1"/>
    <property type="match status" value="1"/>
</dbReference>
<sequence length="900" mass="101590">MTPSATLIDSSIYQNTNSKRSSNNSKWPTTCPFNVKATYSWSGEEKSDLGFLEGDIIEVLKVKGMWFWGRLLRNKKCGSFPSNYVNLVKLPGNNDLENKQKLRLKTSSNKRMNINTSPEKPLESKNRTRSIKDGSDRNGNTKKASSLPTTPTKKNMGERIIYSKSSNNASLQRQLQNLSINNGSSPTSPLYADKSLNLVYKYSYSNSTSPAHTHLYSNNTSPRHNVNSITTNDSTRTSLSDISSYEKQNSSNKEFSETYFNNTTSSSNNSSILLLSNFSATSAGSFARHKFARSFTDSKMKQDCPNAIFTLDGNSSINNFKKSGSGKNSVGIFPPELPSLSAMMKNSSNGTSGNGDGNNMGNTSFSGVDDEGLQKWAFVNKFLNRGNSITSKERYDRRMKFLESGLDTDLILEPHAALQDSVLENEGFTNGNQKMLSPVEMWLMEIDFEIFDKKVLHRISKDGVLSLESFSMNNFGHRYMNSLERLRAIYVFCTETYQLIDDNGSTDFRKPAINLEKVLHRNYCTPYELTWLFKKLCNYVGIKCDIVIGFLKTPDSNNLDFQLNHCWLSCMVNNEHRFVDAVLGNTSNPIHEYINDRAAIKCEDFYFLTEPKKLIYSHIPYKTKDQHLSPEIDNLIPMSLPVVFPSFFSNEITFYKFDNSLSYMTSNDCYEVSFDIANDIEVFATVVSDDFEFDDLNDNSQFDDSYKAALDLSLVQIKWVKNRRIAVVKAILPKDCESGSLHIHTGLKGLQNSLVNVHPLSVVIPLRQQEKESSNILADDIQYEFTRIIPSITASNLDIYIKKPQNKLLAYKNEYNIQIVLQPSDGILQLNESNNGTNYKKIVLQSPSGKMYKLSKMDSSVVCFGTWDIKLKANEIGSWKGLITNDSGAGWTSFSEWICI</sequence>
<keyword evidence="1 2" id="KW-0728">SH3 domain</keyword>
<dbReference type="Gene3D" id="2.30.30.40">
    <property type="entry name" value="SH3 Domains"/>
    <property type="match status" value="1"/>
</dbReference>
<dbReference type="SMART" id="SM00460">
    <property type="entry name" value="TGc"/>
    <property type="match status" value="1"/>
</dbReference>
<dbReference type="PROSITE" id="PS50002">
    <property type="entry name" value="SH3"/>
    <property type="match status" value="1"/>
</dbReference>
<dbReference type="InterPro" id="IPR036028">
    <property type="entry name" value="SH3-like_dom_sf"/>
</dbReference>
<evidence type="ECO:0000256" key="2">
    <source>
        <dbReference type="PROSITE-ProRule" id="PRU00192"/>
    </source>
</evidence>
<dbReference type="Gene3D" id="3.10.620.30">
    <property type="match status" value="1"/>
</dbReference>
<feature type="compositionally biased region" description="Polar residues" evidence="3">
    <location>
        <begin position="105"/>
        <end position="118"/>
    </location>
</feature>